<dbReference type="Gene3D" id="2.40.30.100">
    <property type="entry name" value="AF2212/PG0164-like"/>
    <property type="match status" value="1"/>
</dbReference>
<name>A0A3G9J1W3_9ACTN</name>
<dbReference type="AlphaFoldDB" id="A0A3G9J1W3"/>
<dbReference type="Proteomes" id="UP000271573">
    <property type="component" value="Chromosome"/>
</dbReference>
<gene>
    <name evidence="1" type="ORF">Back2_17310</name>
</gene>
<organism evidence="1 2">
    <name type="scientific">Nocardioides baekrokdamisoli</name>
    <dbReference type="NCBI Taxonomy" id="1804624"/>
    <lineage>
        <taxon>Bacteria</taxon>
        <taxon>Bacillati</taxon>
        <taxon>Actinomycetota</taxon>
        <taxon>Actinomycetes</taxon>
        <taxon>Propionibacteriales</taxon>
        <taxon>Nocardioidaceae</taxon>
        <taxon>Nocardioides</taxon>
    </lineage>
</organism>
<dbReference type="RefSeq" id="WP_125568603.1">
    <property type="nucleotide sequence ID" value="NZ_AP019307.1"/>
</dbReference>
<proteinExistence type="predicted"/>
<dbReference type="Pfam" id="PF08922">
    <property type="entry name" value="DUF1905"/>
    <property type="match status" value="1"/>
</dbReference>
<dbReference type="EMBL" id="AP019307">
    <property type="protein sequence ID" value="BBH17444.1"/>
    <property type="molecule type" value="Genomic_DNA"/>
</dbReference>
<dbReference type="SUPFAM" id="SSF141694">
    <property type="entry name" value="AF2212/PG0164-like"/>
    <property type="match status" value="1"/>
</dbReference>
<accession>A0A3G9J1W3</accession>
<dbReference type="InterPro" id="IPR015018">
    <property type="entry name" value="DUF1905"/>
</dbReference>
<dbReference type="OrthoDB" id="9808666at2"/>
<dbReference type="KEGG" id="nbe:Back2_17310"/>
<evidence type="ECO:0000313" key="1">
    <source>
        <dbReference type="EMBL" id="BBH17444.1"/>
    </source>
</evidence>
<protein>
    <recommendedName>
        <fullName evidence="3">DUF1905 domain-containing protein</fullName>
    </recommendedName>
</protein>
<dbReference type="InterPro" id="IPR037079">
    <property type="entry name" value="AF2212/PG0164-like_sf"/>
</dbReference>
<evidence type="ECO:0000313" key="2">
    <source>
        <dbReference type="Proteomes" id="UP000271573"/>
    </source>
</evidence>
<evidence type="ECO:0008006" key="3">
    <source>
        <dbReference type="Google" id="ProtNLM"/>
    </source>
</evidence>
<reference evidence="1 2" key="1">
    <citation type="submission" date="2018-11" db="EMBL/GenBank/DDBJ databases">
        <title>Complete genome sequence of Nocardioides baekrokdamisoli strain KCTC 39748.</title>
        <authorList>
            <person name="Kang S.W."/>
            <person name="Lee K.C."/>
            <person name="Kim K.K."/>
            <person name="Kim J.S."/>
            <person name="Kim D.S."/>
            <person name="Ko S.H."/>
            <person name="Yang S.H."/>
            <person name="Shin Y.K."/>
            <person name="Lee J.S."/>
        </authorList>
    </citation>
    <scope>NUCLEOTIDE SEQUENCE [LARGE SCALE GENOMIC DNA]</scope>
    <source>
        <strain evidence="1 2">KCTC 39748</strain>
    </source>
</reference>
<keyword evidence="2" id="KW-1185">Reference proteome</keyword>
<sequence length="101" mass="11244">MGPTVYAFEAELWRWRPEEGGSWFFVSVPFEIADEIDETSGPKRGFGSVRVGVTVGSVTWRTSLFPSKEHKTYVLPVKAAVRKANDLAEGDLAKVRLTLVD</sequence>